<accession>A0A1R2BZY0</accession>
<evidence type="ECO:0000313" key="1">
    <source>
        <dbReference type="EMBL" id="OMJ82301.1"/>
    </source>
</evidence>
<dbReference type="Proteomes" id="UP000187209">
    <property type="component" value="Unassembled WGS sequence"/>
</dbReference>
<keyword evidence="2" id="KW-1185">Reference proteome</keyword>
<dbReference type="AlphaFoldDB" id="A0A1R2BZY0"/>
<reference evidence="1 2" key="1">
    <citation type="submission" date="2016-11" db="EMBL/GenBank/DDBJ databases">
        <title>The macronuclear genome of Stentor coeruleus: a giant cell with tiny introns.</title>
        <authorList>
            <person name="Slabodnick M."/>
            <person name="Ruby J.G."/>
            <person name="Reiff S.B."/>
            <person name="Swart E.C."/>
            <person name="Gosai S."/>
            <person name="Prabakaran S."/>
            <person name="Witkowska E."/>
            <person name="Larue G.E."/>
            <person name="Fisher S."/>
            <person name="Freeman R.M."/>
            <person name="Gunawardena J."/>
            <person name="Chu W."/>
            <person name="Stover N.A."/>
            <person name="Gregory B.D."/>
            <person name="Nowacki M."/>
            <person name="Derisi J."/>
            <person name="Roy S.W."/>
            <person name="Marshall W.F."/>
            <person name="Sood P."/>
        </authorList>
    </citation>
    <scope>NUCLEOTIDE SEQUENCE [LARGE SCALE GENOMIC DNA]</scope>
    <source>
        <strain evidence="1">WM001</strain>
    </source>
</reference>
<proteinExistence type="predicted"/>
<sequence length="149" mass="17070">MQRPLKTDLRDLCISGTSTPIKFKEGRTFSADLHKTRIQTSTPDTKFSLCSKWYIRGHKFATIHKNNLKPKPCPILCISGTTHRRISTPNTKASLQVTQDFKVREKITKIVEKKNRTIFIPSLLIGEIRKCSSKSLQVDLEELSSWVKK</sequence>
<evidence type="ECO:0000313" key="2">
    <source>
        <dbReference type="Proteomes" id="UP000187209"/>
    </source>
</evidence>
<dbReference type="EMBL" id="MPUH01000345">
    <property type="protein sequence ID" value="OMJ82301.1"/>
    <property type="molecule type" value="Genomic_DNA"/>
</dbReference>
<comment type="caution">
    <text evidence="1">The sequence shown here is derived from an EMBL/GenBank/DDBJ whole genome shotgun (WGS) entry which is preliminary data.</text>
</comment>
<protein>
    <submittedName>
        <fullName evidence="1">Uncharacterized protein</fullName>
    </submittedName>
</protein>
<gene>
    <name evidence="1" type="ORF">SteCoe_17015</name>
</gene>
<organism evidence="1 2">
    <name type="scientific">Stentor coeruleus</name>
    <dbReference type="NCBI Taxonomy" id="5963"/>
    <lineage>
        <taxon>Eukaryota</taxon>
        <taxon>Sar</taxon>
        <taxon>Alveolata</taxon>
        <taxon>Ciliophora</taxon>
        <taxon>Postciliodesmatophora</taxon>
        <taxon>Heterotrichea</taxon>
        <taxon>Heterotrichida</taxon>
        <taxon>Stentoridae</taxon>
        <taxon>Stentor</taxon>
    </lineage>
</organism>
<name>A0A1R2BZY0_9CILI</name>